<dbReference type="Pfam" id="PF14081">
    <property type="entry name" value="DUF4262"/>
    <property type="match status" value="1"/>
</dbReference>
<sequence length="239" mass="27060">MNDRDTAIQAIRDNIHKHGFHIYFLAADSTPRCLYTIGLSEKIGHELAFLGGAYFDDDQAAEIVTQIAESLIHEPSDEIAIVDYGEFSIRDVDETWHGLILMGIADYYQGQSVRVRQIVPDDDHETVDIPDMSEPYCEEDDSAWKWLTAEWCYPIASDSIAVTNLDALQGYVITEVTRWSETQWEMFSGAGPDVDESDIRLVPMATLLGVDPTLAPVTRLDVEAGLWRDDIEDEWTVWE</sequence>
<protein>
    <recommendedName>
        <fullName evidence="3">DUF4262 domain-containing protein</fullName>
    </recommendedName>
</protein>
<dbReference type="Proteomes" id="UP000320176">
    <property type="component" value="Unassembled WGS sequence"/>
</dbReference>
<dbReference type="EMBL" id="SJPN01000001">
    <property type="protein sequence ID" value="TWU07808.1"/>
    <property type="molecule type" value="Genomic_DNA"/>
</dbReference>
<gene>
    <name evidence="1" type="ORF">Pla52n_03830</name>
</gene>
<evidence type="ECO:0000313" key="2">
    <source>
        <dbReference type="Proteomes" id="UP000320176"/>
    </source>
</evidence>
<evidence type="ECO:0000313" key="1">
    <source>
        <dbReference type="EMBL" id="TWU07808.1"/>
    </source>
</evidence>
<evidence type="ECO:0008006" key="3">
    <source>
        <dbReference type="Google" id="ProtNLM"/>
    </source>
</evidence>
<dbReference type="OrthoDB" id="748646at2"/>
<reference evidence="1 2" key="1">
    <citation type="submission" date="2019-02" db="EMBL/GenBank/DDBJ databases">
        <title>Deep-cultivation of Planctomycetes and their phenomic and genomic characterization uncovers novel biology.</title>
        <authorList>
            <person name="Wiegand S."/>
            <person name="Jogler M."/>
            <person name="Boedeker C."/>
            <person name="Pinto D."/>
            <person name="Vollmers J."/>
            <person name="Rivas-Marin E."/>
            <person name="Kohn T."/>
            <person name="Peeters S.H."/>
            <person name="Heuer A."/>
            <person name="Rast P."/>
            <person name="Oberbeckmann S."/>
            <person name="Bunk B."/>
            <person name="Jeske O."/>
            <person name="Meyerdierks A."/>
            <person name="Storesund J.E."/>
            <person name="Kallscheuer N."/>
            <person name="Luecker S."/>
            <person name="Lage O.M."/>
            <person name="Pohl T."/>
            <person name="Merkel B.J."/>
            <person name="Hornburger P."/>
            <person name="Mueller R.-W."/>
            <person name="Bruemmer F."/>
            <person name="Labrenz M."/>
            <person name="Spormann A.M."/>
            <person name="Op Den Camp H."/>
            <person name="Overmann J."/>
            <person name="Amann R."/>
            <person name="Jetten M.S.M."/>
            <person name="Mascher T."/>
            <person name="Medema M.H."/>
            <person name="Devos D.P."/>
            <person name="Kaster A.-K."/>
            <person name="Ovreas L."/>
            <person name="Rohde M."/>
            <person name="Galperin M.Y."/>
            <person name="Jogler C."/>
        </authorList>
    </citation>
    <scope>NUCLEOTIDE SEQUENCE [LARGE SCALE GENOMIC DNA]</scope>
    <source>
        <strain evidence="1 2">Pla52n</strain>
    </source>
</reference>
<keyword evidence="2" id="KW-1185">Reference proteome</keyword>
<dbReference type="AlphaFoldDB" id="A0A5C6B746"/>
<proteinExistence type="predicted"/>
<dbReference type="InterPro" id="IPR025358">
    <property type="entry name" value="DUF4262"/>
</dbReference>
<name>A0A5C6B746_9BACT</name>
<comment type="caution">
    <text evidence="1">The sequence shown here is derived from an EMBL/GenBank/DDBJ whole genome shotgun (WGS) entry which is preliminary data.</text>
</comment>
<accession>A0A5C6B746</accession>
<organism evidence="1 2">
    <name type="scientific">Stieleria varia</name>
    <dbReference type="NCBI Taxonomy" id="2528005"/>
    <lineage>
        <taxon>Bacteria</taxon>
        <taxon>Pseudomonadati</taxon>
        <taxon>Planctomycetota</taxon>
        <taxon>Planctomycetia</taxon>
        <taxon>Pirellulales</taxon>
        <taxon>Pirellulaceae</taxon>
        <taxon>Stieleria</taxon>
    </lineage>
</organism>
<dbReference type="RefSeq" id="WP_146517967.1">
    <property type="nucleotide sequence ID" value="NZ_CP151726.1"/>
</dbReference>